<sequence length="154" mass="16885">MRPSDADILIGALTIHGEARGCTQPGRTAIAHCIINRAKARKWWGKGTAGYADHTIAAVCLKPWQFSCWNPNDPNQILLKTLQEQYRAAIQKPTCRAALKALIDALDGYEPDQTGGATHYLTTNLHKSARCPAWAKGNNNFVEIGSHRFFSGIA</sequence>
<gene>
    <name evidence="2" type="ORF">PS2015_1940</name>
</gene>
<dbReference type="InterPro" id="IPR042047">
    <property type="entry name" value="SleB_dom1"/>
</dbReference>
<protein>
    <submittedName>
        <fullName evidence="2">Hydrolase</fullName>
    </submittedName>
</protein>
<dbReference type="KEGG" id="pspi:PS2015_1940"/>
<dbReference type="OrthoDB" id="9785345at2"/>
<dbReference type="AlphaFoldDB" id="A0A0S2KE56"/>
<evidence type="ECO:0000313" key="2">
    <source>
        <dbReference type="EMBL" id="ALO46584.1"/>
    </source>
</evidence>
<dbReference type="EMBL" id="CP013189">
    <property type="protein sequence ID" value="ALO46584.1"/>
    <property type="molecule type" value="Genomic_DNA"/>
</dbReference>
<keyword evidence="2" id="KW-0378">Hydrolase</keyword>
<reference evidence="2 3" key="1">
    <citation type="submission" date="2015-11" db="EMBL/GenBank/DDBJ databases">
        <authorList>
            <person name="Zhang Y."/>
            <person name="Guo Z."/>
        </authorList>
    </citation>
    <scope>NUCLEOTIDE SEQUENCE [LARGE SCALE GENOMIC DNA]</scope>
    <source>
        <strain evidence="2 3">KCTC 32221</strain>
    </source>
</reference>
<dbReference type="Pfam" id="PF07486">
    <property type="entry name" value="Hydrolase_2"/>
    <property type="match status" value="1"/>
</dbReference>
<name>A0A0S2KE56_9GAMM</name>
<keyword evidence="3" id="KW-1185">Reference proteome</keyword>
<dbReference type="RefSeq" id="WP_058022058.1">
    <property type="nucleotide sequence ID" value="NZ_CP013189.1"/>
</dbReference>
<feature type="domain" description="Cell wall hydrolase SleB" evidence="1">
    <location>
        <begin position="25"/>
        <end position="150"/>
    </location>
</feature>
<accession>A0A0S2KE56</accession>
<evidence type="ECO:0000313" key="3">
    <source>
        <dbReference type="Proteomes" id="UP000065641"/>
    </source>
</evidence>
<dbReference type="STRING" id="1249552.PS2015_1940"/>
<proteinExistence type="predicted"/>
<dbReference type="Gene3D" id="1.10.10.2520">
    <property type="entry name" value="Cell wall hydrolase SleB, domain 1"/>
    <property type="match status" value="1"/>
</dbReference>
<evidence type="ECO:0000259" key="1">
    <source>
        <dbReference type="Pfam" id="PF07486"/>
    </source>
</evidence>
<dbReference type="GO" id="GO:0016787">
    <property type="term" value="F:hydrolase activity"/>
    <property type="evidence" value="ECO:0007669"/>
    <property type="project" value="UniProtKB-KW"/>
</dbReference>
<dbReference type="Proteomes" id="UP000065641">
    <property type="component" value="Chromosome"/>
</dbReference>
<organism evidence="2 3">
    <name type="scientific">Pseudohongiella spirulinae</name>
    <dbReference type="NCBI Taxonomy" id="1249552"/>
    <lineage>
        <taxon>Bacteria</taxon>
        <taxon>Pseudomonadati</taxon>
        <taxon>Pseudomonadota</taxon>
        <taxon>Gammaproteobacteria</taxon>
        <taxon>Pseudomonadales</taxon>
        <taxon>Pseudohongiellaceae</taxon>
        <taxon>Pseudohongiella</taxon>
    </lineage>
</organism>
<dbReference type="InterPro" id="IPR011105">
    <property type="entry name" value="Cell_wall_hydrolase_SleB"/>
</dbReference>